<dbReference type="NCBIfam" id="TIGR00231">
    <property type="entry name" value="small_GTP"/>
    <property type="match status" value="2"/>
</dbReference>
<keyword evidence="7 12" id="KW-0479">Metal-binding</keyword>
<dbReference type="Pfam" id="PF00459">
    <property type="entry name" value="Inositol_P"/>
    <property type="match status" value="1"/>
</dbReference>
<comment type="cofactor">
    <cofactor evidence="12">
        <name>Mg(2+)</name>
        <dbReference type="ChEBI" id="CHEBI:18420"/>
    </cofactor>
</comment>
<dbReference type="CDD" id="cd16964">
    <property type="entry name" value="YqgF"/>
    <property type="match status" value="1"/>
</dbReference>
<feature type="binding site" evidence="12">
    <location>
        <position position="205"/>
    </location>
    <ligand>
        <name>Mg(2+)</name>
        <dbReference type="ChEBI" id="CHEBI:18420"/>
        <label>1</label>
        <note>catalytic</note>
    </ligand>
</feature>
<dbReference type="CDD" id="cd01894">
    <property type="entry name" value="EngA1"/>
    <property type="match status" value="1"/>
</dbReference>
<evidence type="ECO:0000256" key="3">
    <source>
        <dbReference type="ARBA" id="ARBA00020953"/>
    </source>
</evidence>
<dbReference type="EMBL" id="WJQU01000001">
    <property type="protein sequence ID" value="KAJ6644948.1"/>
    <property type="molecule type" value="Genomic_DNA"/>
</dbReference>
<dbReference type="GO" id="GO:0006364">
    <property type="term" value="P:rRNA processing"/>
    <property type="evidence" value="ECO:0007669"/>
    <property type="project" value="InterPro"/>
</dbReference>
<keyword evidence="8" id="KW-0677">Repeat</keyword>
<keyword evidence="9" id="KW-0378">Hydrolase</keyword>
<dbReference type="PROSITE" id="PS00629">
    <property type="entry name" value="IMP_1"/>
    <property type="match status" value="1"/>
</dbReference>
<dbReference type="GO" id="GO:0046872">
    <property type="term" value="F:metal ion binding"/>
    <property type="evidence" value="ECO:0007669"/>
    <property type="project" value="UniProtKB-KW"/>
</dbReference>
<evidence type="ECO:0000259" key="13">
    <source>
        <dbReference type="PROSITE" id="PS51712"/>
    </source>
</evidence>
<comment type="caution">
    <text evidence="14">The sequence shown here is derived from an EMBL/GenBank/DDBJ whole genome shotgun (WGS) entry which is preliminary data.</text>
</comment>
<keyword evidence="10 12" id="KW-0460">Magnesium</keyword>
<dbReference type="Pfam" id="PF01926">
    <property type="entry name" value="MMR_HSR1"/>
    <property type="match status" value="1"/>
</dbReference>
<comment type="similarity">
    <text evidence="1">Belongs to the TRAFAC class TrmE-Era-EngA-EngB-Septin-like GTPase superfamily. EngA (Der) GTPase family.</text>
</comment>
<evidence type="ECO:0000313" key="15">
    <source>
        <dbReference type="Proteomes" id="UP001151699"/>
    </source>
</evidence>
<evidence type="ECO:0000256" key="1">
    <source>
        <dbReference type="ARBA" id="ARBA00008279"/>
    </source>
</evidence>
<evidence type="ECO:0000313" key="14">
    <source>
        <dbReference type="EMBL" id="KAJ6644948.1"/>
    </source>
</evidence>
<evidence type="ECO:0000256" key="10">
    <source>
        <dbReference type="ARBA" id="ARBA00022842"/>
    </source>
</evidence>
<evidence type="ECO:0000256" key="9">
    <source>
        <dbReference type="ARBA" id="ARBA00022801"/>
    </source>
</evidence>
<feature type="domain" description="EngA-type G" evidence="13">
    <location>
        <begin position="644"/>
        <end position="821"/>
    </location>
</feature>
<dbReference type="InterPro" id="IPR000795">
    <property type="entry name" value="T_Tr_GTP-bd_dom"/>
</dbReference>
<evidence type="ECO:0000256" key="12">
    <source>
        <dbReference type="PIRSR" id="PIRSR600760-2"/>
    </source>
</evidence>
<dbReference type="AlphaFoldDB" id="A0A9Q0S5M3"/>
<dbReference type="Gene3D" id="3.30.420.140">
    <property type="entry name" value="YqgF/RNase H-like domain"/>
    <property type="match status" value="1"/>
</dbReference>
<feature type="binding site" evidence="12">
    <location>
        <position position="208"/>
    </location>
    <ligand>
        <name>Mg(2+)</name>
        <dbReference type="ChEBI" id="CHEBI:18420"/>
        <label>1</label>
        <note>catalytic</note>
    </ligand>
</feature>
<dbReference type="InterPro" id="IPR006641">
    <property type="entry name" value="YqgF/RNaseH-like_dom"/>
</dbReference>
<dbReference type="InterPro" id="IPR037027">
    <property type="entry name" value="YqgF/RNaseH-like_dom_sf"/>
</dbReference>
<dbReference type="Proteomes" id="UP001151699">
    <property type="component" value="Chromosome A"/>
</dbReference>
<dbReference type="InterPro" id="IPR016484">
    <property type="entry name" value="GTPase_Der"/>
</dbReference>
<dbReference type="CDD" id="cd01895">
    <property type="entry name" value="EngA2"/>
    <property type="match status" value="1"/>
</dbReference>
<organism evidence="14 15">
    <name type="scientific">Pseudolycoriella hygida</name>
    <dbReference type="NCBI Taxonomy" id="35572"/>
    <lineage>
        <taxon>Eukaryota</taxon>
        <taxon>Metazoa</taxon>
        <taxon>Ecdysozoa</taxon>
        <taxon>Arthropoda</taxon>
        <taxon>Hexapoda</taxon>
        <taxon>Insecta</taxon>
        <taxon>Pterygota</taxon>
        <taxon>Neoptera</taxon>
        <taxon>Endopterygota</taxon>
        <taxon>Diptera</taxon>
        <taxon>Nematocera</taxon>
        <taxon>Sciaroidea</taxon>
        <taxon>Sciaridae</taxon>
        <taxon>Pseudolycoriella</taxon>
    </lineage>
</organism>
<dbReference type="PROSITE" id="PS51712">
    <property type="entry name" value="G_ENGA"/>
    <property type="match status" value="1"/>
</dbReference>
<dbReference type="InterPro" id="IPR027417">
    <property type="entry name" value="P-loop_NTPase"/>
</dbReference>
<evidence type="ECO:0000256" key="11">
    <source>
        <dbReference type="ARBA" id="ARBA00032345"/>
    </source>
</evidence>
<evidence type="ECO:0000256" key="2">
    <source>
        <dbReference type="ARBA" id="ARBA00009759"/>
    </source>
</evidence>
<accession>A0A9Q0S5M3</accession>
<dbReference type="SUPFAM" id="SSF53098">
    <property type="entry name" value="Ribonuclease H-like"/>
    <property type="match status" value="1"/>
</dbReference>
<dbReference type="GO" id="GO:0004518">
    <property type="term" value="F:nuclease activity"/>
    <property type="evidence" value="ECO:0007669"/>
    <property type="project" value="UniProtKB-KW"/>
</dbReference>
<dbReference type="SMART" id="SM00732">
    <property type="entry name" value="YqgFc"/>
    <property type="match status" value="1"/>
</dbReference>
<dbReference type="InterPro" id="IPR005227">
    <property type="entry name" value="YqgF"/>
</dbReference>
<dbReference type="InterPro" id="IPR012337">
    <property type="entry name" value="RNaseH-like_sf"/>
</dbReference>
<dbReference type="GO" id="GO:0005525">
    <property type="term" value="F:GTP binding"/>
    <property type="evidence" value="ECO:0007669"/>
    <property type="project" value="InterPro"/>
</dbReference>
<dbReference type="Pfam" id="PF03652">
    <property type="entry name" value="RuvX"/>
    <property type="match status" value="1"/>
</dbReference>
<dbReference type="PROSITE" id="PS00630">
    <property type="entry name" value="IMP_2"/>
    <property type="match status" value="1"/>
</dbReference>
<proteinExistence type="inferred from homology"/>
<dbReference type="NCBIfam" id="TIGR00250">
    <property type="entry name" value="RNAse_H_YqgF"/>
    <property type="match status" value="1"/>
</dbReference>
<keyword evidence="6" id="KW-0540">Nuclease</keyword>
<dbReference type="Gene3D" id="3.40.50.300">
    <property type="entry name" value="P-loop containing nucleotide triphosphate hydrolases"/>
    <property type="match status" value="2"/>
</dbReference>
<dbReference type="PRINTS" id="PR00377">
    <property type="entry name" value="IMPHPHTASES"/>
</dbReference>
<gene>
    <name evidence="14" type="primary">der_1</name>
    <name evidence="14" type="ORF">Bhyg_00143</name>
</gene>
<keyword evidence="15" id="KW-1185">Reference proteome</keyword>
<dbReference type="Pfam" id="PF00009">
    <property type="entry name" value="GTP_EFTU"/>
    <property type="match status" value="1"/>
</dbReference>
<feature type="binding site" evidence="12">
    <location>
        <position position="189"/>
    </location>
    <ligand>
        <name>Mg(2+)</name>
        <dbReference type="ChEBI" id="CHEBI:18420"/>
        <label>1</label>
        <note>catalytic</note>
    </ligand>
</feature>
<dbReference type="Gene3D" id="3.40.190.80">
    <property type="match status" value="1"/>
</dbReference>
<dbReference type="GO" id="GO:0016787">
    <property type="term" value="F:hydrolase activity"/>
    <property type="evidence" value="ECO:0007669"/>
    <property type="project" value="UniProtKB-KW"/>
</dbReference>
<dbReference type="PANTHER" id="PTHR43834">
    <property type="entry name" value="GTPASE DER"/>
    <property type="match status" value="1"/>
</dbReference>
<dbReference type="PANTHER" id="PTHR43834:SF6">
    <property type="entry name" value="GTPASE DER"/>
    <property type="match status" value="1"/>
</dbReference>
<keyword evidence="5" id="KW-0690">Ribosome biogenesis</keyword>
<dbReference type="InterPro" id="IPR005225">
    <property type="entry name" value="Small_GTP-bd"/>
</dbReference>
<dbReference type="InterPro" id="IPR020550">
    <property type="entry name" value="Inositol_monophosphatase_CS"/>
</dbReference>
<dbReference type="SUPFAM" id="SSF52540">
    <property type="entry name" value="P-loop containing nucleoside triphosphate hydrolases"/>
    <property type="match status" value="1"/>
</dbReference>
<dbReference type="Gene3D" id="3.30.540.10">
    <property type="entry name" value="Fructose-1,6-Bisphosphatase, subunit A, domain 1"/>
    <property type="match status" value="1"/>
</dbReference>
<evidence type="ECO:0000256" key="7">
    <source>
        <dbReference type="ARBA" id="ARBA00022723"/>
    </source>
</evidence>
<dbReference type="InterPro" id="IPR020583">
    <property type="entry name" value="Inositol_monoP_metal-BS"/>
</dbReference>
<feature type="binding site" evidence="12">
    <location>
        <position position="207"/>
    </location>
    <ligand>
        <name>Mg(2+)</name>
        <dbReference type="ChEBI" id="CHEBI:18420"/>
        <label>1</label>
        <note>catalytic</note>
    </ligand>
</feature>
<evidence type="ECO:0000256" key="6">
    <source>
        <dbReference type="ARBA" id="ARBA00022722"/>
    </source>
</evidence>
<dbReference type="GO" id="GO:0046854">
    <property type="term" value="P:phosphatidylinositol phosphate biosynthetic process"/>
    <property type="evidence" value="ECO:0007669"/>
    <property type="project" value="InterPro"/>
</dbReference>
<comment type="similarity">
    <text evidence="2">Belongs to the inositol monophosphatase superfamily.</text>
</comment>
<sequence>MAEHVRVSADSQKHLSTILKKYGKQAIEVLKQKSYQIEEVPNLTIYVEQLVEYLDHYFDHHEEKVRQAPELQIIVDLIESFIRQCCALIAMNHDYQEHLNRFQALTIVLSVDNLSAEQQNLLTEQLLLIKELWQIDHIAGEIALKKRELGLIVSYKEDNSPVTNADKEISTFIYNSLTTLTPDKAVICEEREMVTLNEDSFWLVDPIDGTKSYTKGDNTYTINIGFIENGVPIIGLIYQPTTYRLYYTDANNFLRIEQNGIEEELNTLPKNYCAAVVSSHSSNRDTKDFLSKHLITEVTNIPSSIKLCLIAEGKYDIYPKFGPTMQWDIAAGHALIRANGGNIALTLMITETLQEFKQFLVVNKPLIAIDYGRKKTGIAISNPQQTMALPINTIYNSHEKEKIKIILNLVATYYVCGIVVGLPISMDGKASDQTTILLKFTDILSRSTNLPIFLQDERLTSKAADSLLKSFGLKRWQRNSRDDAVAATTYKKAIVHDLAGVTRDRKYAEAKIGSYEFNVIDTPGLTRAEGNTLENKMMQQTACAIKEADLLCLIVDGRVGVLPEDKFFANFIRKYNKETILIINKCEERFDFAKEYYKLGFDSLVPISAEHGIGMADLYEAITEKLGQEEFPETLADPTKDNYLQIVISGRPNAGKSTLINNLINQERLLTGLEAGITRESIEIEWEYKGNKIKLIDTAGLRKRSAVNESLEKLSTFDTIHSINFANTVILLLDARTSLEQQDLNIANYVIDQGRSLVVVVNKWDLIDDKVKESYQKEFLYKVEESLPQVKGIPIVYISALTKQNINMVLEAAIKIYTLWNKKIATSKNYQGSLVKIAACRNDQGELAIIATNDDPGSAPTTYKQRFI</sequence>
<protein>
    <recommendedName>
        <fullName evidence="3">GTPase Der</fullName>
    </recommendedName>
    <alternativeName>
        <fullName evidence="11">GTP-binding protein EngA</fullName>
    </alternativeName>
</protein>
<dbReference type="SUPFAM" id="SSF56655">
    <property type="entry name" value="Carbohydrate phosphatase"/>
    <property type="match status" value="1"/>
</dbReference>
<dbReference type="CDD" id="cd01638">
    <property type="entry name" value="CysQ"/>
    <property type="match status" value="1"/>
</dbReference>
<dbReference type="InterPro" id="IPR031166">
    <property type="entry name" value="G_ENGA"/>
</dbReference>
<evidence type="ECO:0000256" key="5">
    <source>
        <dbReference type="ARBA" id="ARBA00022517"/>
    </source>
</evidence>
<name>A0A9Q0S5M3_9DIPT</name>
<dbReference type="OrthoDB" id="8954335at2759"/>
<dbReference type="InterPro" id="IPR000760">
    <property type="entry name" value="Inositol_monophosphatase-like"/>
</dbReference>
<dbReference type="HAMAP" id="MF_00651">
    <property type="entry name" value="Nuclease_YqgF"/>
    <property type="match status" value="1"/>
</dbReference>
<evidence type="ECO:0000256" key="8">
    <source>
        <dbReference type="ARBA" id="ARBA00022737"/>
    </source>
</evidence>
<evidence type="ECO:0000256" key="4">
    <source>
        <dbReference type="ARBA" id="ARBA00022490"/>
    </source>
</evidence>
<dbReference type="NCBIfam" id="TIGR03594">
    <property type="entry name" value="GTPase_EngA"/>
    <property type="match status" value="1"/>
</dbReference>
<keyword evidence="4" id="KW-0963">Cytoplasm</keyword>
<reference evidence="14" key="1">
    <citation type="submission" date="2022-07" db="EMBL/GenBank/DDBJ databases">
        <authorList>
            <person name="Trinca V."/>
            <person name="Uliana J.V.C."/>
            <person name="Torres T.T."/>
            <person name="Ward R.J."/>
            <person name="Monesi N."/>
        </authorList>
    </citation>
    <scope>NUCLEOTIDE SEQUENCE</scope>
    <source>
        <strain evidence="14">HSMRA1968</strain>
        <tissue evidence="14">Whole embryos</tissue>
    </source>
</reference>
<feature type="binding site" evidence="12">
    <location>
        <position position="328"/>
    </location>
    <ligand>
        <name>Mg(2+)</name>
        <dbReference type="ChEBI" id="CHEBI:18420"/>
        <label>1</label>
        <note>catalytic</note>
    </ligand>
</feature>
<dbReference type="InterPro" id="IPR006073">
    <property type="entry name" value="GTP-bd"/>
</dbReference>